<organism evidence="2 3">
    <name type="scientific">Romboutsia sedimentorum</name>
    <dbReference type="NCBI Taxonomy" id="1368474"/>
    <lineage>
        <taxon>Bacteria</taxon>
        <taxon>Bacillati</taxon>
        <taxon>Bacillota</taxon>
        <taxon>Clostridia</taxon>
        <taxon>Peptostreptococcales</taxon>
        <taxon>Peptostreptococcaceae</taxon>
        <taxon>Romboutsia</taxon>
    </lineage>
</organism>
<dbReference type="InterPro" id="IPR000160">
    <property type="entry name" value="GGDEF_dom"/>
</dbReference>
<evidence type="ECO:0000313" key="2">
    <source>
        <dbReference type="EMBL" id="MDK2562386.1"/>
    </source>
</evidence>
<protein>
    <submittedName>
        <fullName evidence="2">Transcriptional regulator</fullName>
    </submittedName>
</protein>
<comment type="caution">
    <text evidence="2">The sequence shown here is derived from an EMBL/GenBank/DDBJ whole genome shotgun (WGS) entry which is preliminary data.</text>
</comment>
<sequence>MIIGVVGPIDSSKKIKEDLKKVNPDLEIKQYIREKVIDAIEVIEDCEKECDGIILTGCGVDEAIKSKYKIKKPYTFVSRGDSSILKAFWNIRNSNIDLDKFSIDVVNEDMVDEVIEEIGINPKKIYYLPFLKNIDEADYIKWHMDLFEKKEINLMITGFEAVYNELKRLGYPVFKLEPTKSLVKYCYKKIMTQHAFNNAECSKLAVEILNISDYDEDINNYYSNMIKKSDINKVIVEYVRSIDGALFPFGRNKFIVFINKGAINNEENYNKLHNLKKHIKSIGFTLNIGIGLGKTAYEAESNAHKALKESNNSKGRDIFLVDEKNNLTGPLGNENEISYSIINNDENTINISQKTSLSCEYVNKIMSINKSRQSSVYDSKELAGYLDISERSARRILQKIMDADLARVYGKESSRNGGRPKSLIEILF</sequence>
<name>A0ABT7E8S0_9FIRM</name>
<accession>A0ABT7E8S0</accession>
<dbReference type="Gene3D" id="3.30.70.270">
    <property type="match status" value="1"/>
</dbReference>
<gene>
    <name evidence="2" type="ORF">QOZ84_02405</name>
</gene>
<keyword evidence="3" id="KW-1185">Reference proteome</keyword>
<feature type="domain" description="GGDEF" evidence="1">
    <location>
        <begin position="202"/>
        <end position="324"/>
    </location>
</feature>
<evidence type="ECO:0000259" key="1">
    <source>
        <dbReference type="PROSITE" id="PS50887"/>
    </source>
</evidence>
<dbReference type="EMBL" id="JASKYM010000001">
    <property type="protein sequence ID" value="MDK2562386.1"/>
    <property type="molecule type" value="Genomic_DNA"/>
</dbReference>
<dbReference type="PROSITE" id="PS50887">
    <property type="entry name" value="GGDEF"/>
    <property type="match status" value="1"/>
</dbReference>
<dbReference type="RefSeq" id="WP_284131366.1">
    <property type="nucleotide sequence ID" value="NZ_JASKYM010000001.1"/>
</dbReference>
<reference evidence="2 3" key="1">
    <citation type="submission" date="2023-05" db="EMBL/GenBank/DDBJ databases">
        <title>Rombocin, a short stable natural nisin variant, displays selective antimicrobial activity against Listeria monocytogenes and employs dual mode of action to kill target bacterial strains.</title>
        <authorList>
            <person name="Wambui J."/>
            <person name="Stephan R."/>
            <person name="Kuipers O.P."/>
        </authorList>
    </citation>
    <scope>NUCLEOTIDE SEQUENCE [LARGE SCALE GENOMIC DNA]</scope>
    <source>
        <strain evidence="2 3">RC002</strain>
    </source>
</reference>
<dbReference type="Proteomes" id="UP001301012">
    <property type="component" value="Unassembled WGS sequence"/>
</dbReference>
<proteinExistence type="predicted"/>
<dbReference type="InterPro" id="IPR043128">
    <property type="entry name" value="Rev_trsase/Diguanyl_cyclase"/>
</dbReference>
<evidence type="ECO:0000313" key="3">
    <source>
        <dbReference type="Proteomes" id="UP001301012"/>
    </source>
</evidence>